<dbReference type="Proteomes" id="UP000054815">
    <property type="component" value="Unassembled WGS sequence"/>
</dbReference>
<evidence type="ECO:0000313" key="3">
    <source>
        <dbReference type="Proteomes" id="UP000054815"/>
    </source>
</evidence>
<protein>
    <submittedName>
        <fullName evidence="1">Uncharacterized protein</fullName>
    </submittedName>
</protein>
<name>A0A0V0XGZ4_TRIPS</name>
<sequence>MNIKTGRDNFSWLLYKEFNSITFLDLFEGNAAADMEQATVLVAILSRGYCLYLCIRVQLMLC</sequence>
<organism evidence="1 3">
    <name type="scientific">Trichinella pseudospiralis</name>
    <name type="common">Parasitic roundworm</name>
    <dbReference type="NCBI Taxonomy" id="6337"/>
    <lineage>
        <taxon>Eukaryota</taxon>
        <taxon>Metazoa</taxon>
        <taxon>Ecdysozoa</taxon>
        <taxon>Nematoda</taxon>
        <taxon>Enoplea</taxon>
        <taxon>Dorylaimia</taxon>
        <taxon>Trichinellida</taxon>
        <taxon>Trichinellidae</taxon>
        <taxon>Trichinella</taxon>
    </lineage>
</organism>
<dbReference type="EMBL" id="JYDU01000298">
    <property type="protein sequence ID" value="KRX87251.1"/>
    <property type="molecule type" value="Genomic_DNA"/>
</dbReference>
<accession>A0A0V0XGZ4</accession>
<evidence type="ECO:0000313" key="1">
    <source>
        <dbReference type="EMBL" id="KRX87245.1"/>
    </source>
</evidence>
<comment type="caution">
    <text evidence="1">The sequence shown here is derived from an EMBL/GenBank/DDBJ whole genome shotgun (WGS) entry which is preliminary data.</text>
</comment>
<evidence type="ECO:0000313" key="2">
    <source>
        <dbReference type="EMBL" id="KRX87251.1"/>
    </source>
</evidence>
<dbReference type="AlphaFoldDB" id="A0A0V0XGZ4"/>
<proteinExistence type="predicted"/>
<gene>
    <name evidence="1" type="ORF">T4E_4680</name>
    <name evidence="2" type="ORF">T4E_9297</name>
</gene>
<reference evidence="1 3" key="1">
    <citation type="submission" date="2015-01" db="EMBL/GenBank/DDBJ databases">
        <title>Evolution of Trichinella species and genotypes.</title>
        <authorList>
            <person name="Korhonen P.K."/>
            <person name="Edoardo P."/>
            <person name="Giuseppe L.R."/>
            <person name="Gasser R.B."/>
        </authorList>
    </citation>
    <scope>NUCLEOTIDE SEQUENCE [LARGE SCALE GENOMIC DNA]</scope>
    <source>
        <strain evidence="1">ISS141</strain>
    </source>
</reference>
<dbReference type="EMBL" id="JYDU01000298">
    <property type="protein sequence ID" value="KRX87245.1"/>
    <property type="molecule type" value="Genomic_DNA"/>
</dbReference>